<feature type="domain" description="DUF4214" evidence="2">
    <location>
        <begin position="71"/>
        <end position="134"/>
    </location>
</feature>
<evidence type="ECO:0000313" key="3">
    <source>
        <dbReference type="EMBL" id="MDK2125792.1"/>
    </source>
</evidence>
<keyword evidence="1" id="KW-0732">Signal</keyword>
<sequence length="241" mass="26380">MKPNKFIATILLCLGATSLAQAITPGQADYLDRLYRIGLDRAPDEGGWTFFSNTISSQACNQEQVKSLTLGFFTSAEFNNANLTTAQQLSRVYRVVLNRVPDDGGLVYWGDLIDSKAVTLGGVIEAFINSEEFTGGILPTYCAPAASGCTLDGQVYPVDTKPYDDPTRPAYDRSSNPVFLTQTVSSNADGTRNFRCQKQIQRVTPTMTCTTTGWQKGERTAPKTVKTWFPRSKPAAYVCAE</sequence>
<comment type="caution">
    <text evidence="3">The sequence shown here is derived from an EMBL/GenBank/DDBJ whole genome shotgun (WGS) entry which is preliminary data.</text>
</comment>
<dbReference type="InterPro" id="IPR038255">
    <property type="entry name" value="PBS_linker_sf"/>
</dbReference>
<gene>
    <name evidence="3" type="ORF">PZA18_17195</name>
</gene>
<dbReference type="Gene3D" id="1.10.3130.20">
    <property type="entry name" value="Phycobilisome linker domain"/>
    <property type="match status" value="1"/>
</dbReference>
<evidence type="ECO:0000256" key="1">
    <source>
        <dbReference type="SAM" id="SignalP"/>
    </source>
</evidence>
<protein>
    <submittedName>
        <fullName evidence="3">DUF4214 domain-containing protein</fullName>
    </submittedName>
</protein>
<dbReference type="EMBL" id="JARRAF010000024">
    <property type="protein sequence ID" value="MDK2125792.1"/>
    <property type="molecule type" value="Genomic_DNA"/>
</dbReference>
<dbReference type="RefSeq" id="WP_284102105.1">
    <property type="nucleotide sequence ID" value="NZ_JARRAF010000024.1"/>
</dbReference>
<name>A0ABT7E0G0_9NEIS</name>
<accession>A0ABT7E0G0</accession>
<keyword evidence="4" id="KW-1185">Reference proteome</keyword>
<reference evidence="3" key="1">
    <citation type="submission" date="2023-03" db="EMBL/GenBank/DDBJ databases">
        <title>Chitinimonas shenzhenensis gen. nov., sp. nov., a novel member of family Burkholderiaceae isolated from activated sludge collected in Shen Zhen, China.</title>
        <authorList>
            <person name="Wang X."/>
        </authorList>
    </citation>
    <scope>NUCLEOTIDE SEQUENCE</scope>
    <source>
        <strain evidence="3">DQS-5</strain>
    </source>
</reference>
<dbReference type="InterPro" id="IPR025282">
    <property type="entry name" value="DUF4214"/>
</dbReference>
<feature type="chain" id="PRO_5046312824" evidence="1">
    <location>
        <begin position="23"/>
        <end position="241"/>
    </location>
</feature>
<organism evidence="3 4">
    <name type="scientific">Parachitinimonas caeni</name>
    <dbReference type="NCBI Taxonomy" id="3031301"/>
    <lineage>
        <taxon>Bacteria</taxon>
        <taxon>Pseudomonadati</taxon>
        <taxon>Pseudomonadota</taxon>
        <taxon>Betaproteobacteria</taxon>
        <taxon>Neisseriales</taxon>
        <taxon>Chitinibacteraceae</taxon>
        <taxon>Parachitinimonas</taxon>
    </lineage>
</organism>
<proteinExistence type="predicted"/>
<feature type="signal peptide" evidence="1">
    <location>
        <begin position="1"/>
        <end position="22"/>
    </location>
</feature>
<dbReference type="Proteomes" id="UP001172778">
    <property type="component" value="Unassembled WGS sequence"/>
</dbReference>
<dbReference type="Pfam" id="PF13946">
    <property type="entry name" value="DUF4214"/>
    <property type="match status" value="1"/>
</dbReference>
<evidence type="ECO:0000259" key="2">
    <source>
        <dbReference type="Pfam" id="PF13946"/>
    </source>
</evidence>
<evidence type="ECO:0000313" key="4">
    <source>
        <dbReference type="Proteomes" id="UP001172778"/>
    </source>
</evidence>